<evidence type="ECO:0000313" key="1">
    <source>
        <dbReference type="EMBL" id="RIB23080.1"/>
    </source>
</evidence>
<sequence>MEDTSIQIDDHNAHNGKQECNLSKNFGDIRNYLTVSDDKFVSMPISEEKDVMRIGLKIDEVSRIEDAKEFKSASFRFYAERIYIFTREDDEFLHESTIKVETYDEKIFISNGNLFIYNENRKREDNLHKDPYPCISIYSTDNGNKFTTLKKSEKSYVKANDLFKDFEAKCDEVFKNKYIIKYDKIVGFNHDGKLVIKELMPDNWISYLRGTLKCLQGNIQKKYFVTWTLTYDYMNIILTAKFKNDKIEQSATKSDSNLIGILNTEIICDCHDYDNLVMVAYWGVLVWTFNTKNYKIELNRCWKDEGDFWD</sequence>
<comment type="caution">
    <text evidence="1">The sequence shown here is derived from an EMBL/GenBank/DDBJ whole genome shotgun (WGS) entry which is preliminary data.</text>
</comment>
<proteinExistence type="predicted"/>
<dbReference type="EMBL" id="QKWP01000280">
    <property type="protein sequence ID" value="RIB23080.1"/>
    <property type="molecule type" value="Genomic_DNA"/>
</dbReference>
<dbReference type="Proteomes" id="UP000266673">
    <property type="component" value="Unassembled WGS sequence"/>
</dbReference>
<name>A0A397VKR2_9GLOM</name>
<protein>
    <submittedName>
        <fullName evidence="1">Uncharacterized protein</fullName>
    </submittedName>
</protein>
<organism evidence="1 2">
    <name type="scientific">Gigaspora rosea</name>
    <dbReference type="NCBI Taxonomy" id="44941"/>
    <lineage>
        <taxon>Eukaryota</taxon>
        <taxon>Fungi</taxon>
        <taxon>Fungi incertae sedis</taxon>
        <taxon>Mucoromycota</taxon>
        <taxon>Glomeromycotina</taxon>
        <taxon>Glomeromycetes</taxon>
        <taxon>Diversisporales</taxon>
        <taxon>Gigasporaceae</taxon>
        <taxon>Gigaspora</taxon>
    </lineage>
</organism>
<dbReference type="AlphaFoldDB" id="A0A397VKR2"/>
<keyword evidence="2" id="KW-1185">Reference proteome</keyword>
<reference evidence="1 2" key="1">
    <citation type="submission" date="2018-06" db="EMBL/GenBank/DDBJ databases">
        <title>Comparative genomics reveals the genomic features of Rhizophagus irregularis, R. cerebriforme, R. diaphanum and Gigaspora rosea, and their symbiotic lifestyle signature.</title>
        <authorList>
            <person name="Morin E."/>
            <person name="San Clemente H."/>
            <person name="Chen E.C.H."/>
            <person name="De La Providencia I."/>
            <person name="Hainaut M."/>
            <person name="Kuo A."/>
            <person name="Kohler A."/>
            <person name="Murat C."/>
            <person name="Tang N."/>
            <person name="Roy S."/>
            <person name="Loubradou J."/>
            <person name="Henrissat B."/>
            <person name="Grigoriev I.V."/>
            <person name="Corradi N."/>
            <person name="Roux C."/>
            <person name="Martin F.M."/>
        </authorList>
    </citation>
    <scope>NUCLEOTIDE SEQUENCE [LARGE SCALE GENOMIC DNA]</scope>
    <source>
        <strain evidence="1 2">DAOM 194757</strain>
    </source>
</reference>
<accession>A0A397VKR2</accession>
<gene>
    <name evidence="1" type="ORF">C2G38_2242913</name>
</gene>
<dbReference type="OrthoDB" id="10447591at2759"/>
<evidence type="ECO:0000313" key="2">
    <source>
        <dbReference type="Proteomes" id="UP000266673"/>
    </source>
</evidence>